<evidence type="ECO:0000256" key="11">
    <source>
        <dbReference type="ARBA" id="ARBA00023034"/>
    </source>
</evidence>
<reference evidence="21" key="1">
    <citation type="submission" date="2019-06" db="EMBL/GenBank/DDBJ databases">
        <authorList>
            <consortium name="Wellcome Sanger Institute Data Sharing"/>
        </authorList>
    </citation>
    <scope>NUCLEOTIDE SEQUENCE [LARGE SCALE GENOMIC DNA]</scope>
</reference>
<keyword evidence="13" id="KW-0446">Lipid-binding</keyword>
<keyword evidence="9" id="KW-0963">Cytoplasm</keyword>
<evidence type="ECO:0000256" key="14">
    <source>
        <dbReference type="ARBA" id="ARBA00023136"/>
    </source>
</evidence>
<evidence type="ECO:0000256" key="12">
    <source>
        <dbReference type="ARBA" id="ARBA00023055"/>
    </source>
</evidence>
<dbReference type="Pfam" id="PF08718">
    <property type="entry name" value="GLTP"/>
    <property type="match status" value="1"/>
</dbReference>
<dbReference type="RefSeq" id="XP_029974917.1">
    <property type="nucleotide sequence ID" value="XM_030119057.1"/>
</dbReference>
<comment type="similarity">
    <text evidence="6">Belongs to the GLTP family.</text>
</comment>
<evidence type="ECO:0000313" key="21">
    <source>
        <dbReference type="Ensembl" id="ENSSFAP00005023964.1"/>
    </source>
</evidence>
<dbReference type="GO" id="GO:0005794">
    <property type="term" value="C:Golgi apparatus"/>
    <property type="evidence" value="ECO:0007669"/>
    <property type="project" value="UniProtKB-SubCell"/>
</dbReference>
<keyword evidence="15" id="KW-0539">Nucleus</keyword>
<dbReference type="AlphaFoldDB" id="A0A672H4G4"/>
<keyword evidence="11" id="KW-0333">Golgi apparatus</keyword>
<organism evidence="21 22">
    <name type="scientific">Salarias fasciatus</name>
    <name type="common">Jewelled blenny</name>
    <name type="synonym">Blennius fasciatus</name>
    <dbReference type="NCBI Taxonomy" id="181472"/>
    <lineage>
        <taxon>Eukaryota</taxon>
        <taxon>Metazoa</taxon>
        <taxon>Chordata</taxon>
        <taxon>Craniata</taxon>
        <taxon>Vertebrata</taxon>
        <taxon>Euteleostomi</taxon>
        <taxon>Actinopterygii</taxon>
        <taxon>Neopterygii</taxon>
        <taxon>Teleostei</taxon>
        <taxon>Neoteleostei</taxon>
        <taxon>Acanthomorphata</taxon>
        <taxon>Ovalentaria</taxon>
        <taxon>Blenniimorphae</taxon>
        <taxon>Blenniiformes</taxon>
        <taxon>Blennioidei</taxon>
        <taxon>Blenniidae</taxon>
        <taxon>Salariinae</taxon>
        <taxon>Salarias</taxon>
    </lineage>
</organism>
<dbReference type="GO" id="GO:0005886">
    <property type="term" value="C:plasma membrane"/>
    <property type="evidence" value="ECO:0007669"/>
    <property type="project" value="UniProtKB-SubCell"/>
</dbReference>
<feature type="domain" description="Glycolipid transfer protein" evidence="20">
    <location>
        <begin position="32"/>
        <end position="180"/>
    </location>
</feature>
<evidence type="ECO:0000256" key="3">
    <source>
        <dbReference type="ARBA" id="ARBA00004481"/>
    </source>
</evidence>
<evidence type="ECO:0000256" key="4">
    <source>
        <dbReference type="ARBA" id="ARBA00004509"/>
    </source>
</evidence>
<evidence type="ECO:0000256" key="1">
    <source>
        <dbReference type="ARBA" id="ARBA00004150"/>
    </source>
</evidence>
<dbReference type="FunFam" id="1.10.3520.10:FF:000002">
    <property type="entry name" value="Ceramide-1-phosphate transfer protein"/>
    <property type="match status" value="1"/>
</dbReference>
<evidence type="ECO:0000256" key="17">
    <source>
        <dbReference type="ARBA" id="ARBA00036900"/>
    </source>
</evidence>
<dbReference type="InParanoid" id="A0A672H4G4"/>
<evidence type="ECO:0000256" key="15">
    <source>
        <dbReference type="ARBA" id="ARBA00023242"/>
    </source>
</evidence>
<dbReference type="FunCoup" id="A0A672H4G4">
    <property type="interactions" value="1394"/>
</dbReference>
<name>A0A672H4G4_SALFA</name>
<dbReference type="InterPro" id="IPR036497">
    <property type="entry name" value="GLTP_sf"/>
</dbReference>
<dbReference type="GO" id="GO:1902388">
    <property type="term" value="F:ceramide 1-phosphate transfer activity"/>
    <property type="evidence" value="ECO:0007669"/>
    <property type="project" value="TreeGrafter"/>
</dbReference>
<keyword evidence="8" id="KW-1003">Cell membrane</keyword>
<evidence type="ECO:0000256" key="18">
    <source>
        <dbReference type="ARBA" id="ARBA00039463"/>
    </source>
</evidence>
<evidence type="ECO:0000256" key="8">
    <source>
        <dbReference type="ARBA" id="ARBA00022475"/>
    </source>
</evidence>
<reference evidence="21" key="3">
    <citation type="submission" date="2025-09" db="UniProtKB">
        <authorList>
            <consortium name="Ensembl"/>
        </authorList>
    </citation>
    <scope>IDENTIFICATION</scope>
</reference>
<dbReference type="GO" id="GO:0005829">
    <property type="term" value="C:cytosol"/>
    <property type="evidence" value="ECO:0007669"/>
    <property type="project" value="UniProtKB-SubCell"/>
</dbReference>
<dbReference type="GO" id="GO:1902387">
    <property type="term" value="F:ceramide 1-phosphate binding"/>
    <property type="evidence" value="ECO:0007669"/>
    <property type="project" value="TreeGrafter"/>
</dbReference>
<accession>A0A672H4G4</accession>
<evidence type="ECO:0000313" key="22">
    <source>
        <dbReference type="Proteomes" id="UP000472267"/>
    </source>
</evidence>
<sequence length="218" mass="24456">MAGSEAADEQKFCLQEVLDTYRLCLSPEKEVYLEHYVAGWRGLVKFLNSLGSVFGFISKDAVTKIQILVALLNGENGSQYSTLQSMVKYELDNGLVDLTKRGPHPDSGCRTLLRLHRALRWLELFLERLRVSTEDSKTSALCAEAYNESLAQHHPWVVRKAAGMAFLVLPGRPTFFEVMNVGPPEQVVSMLGEAVPLISEVYKITEELYAEHNLLDLP</sequence>
<dbReference type="GO" id="GO:0010008">
    <property type="term" value="C:endosome membrane"/>
    <property type="evidence" value="ECO:0007669"/>
    <property type="project" value="UniProtKB-SubCell"/>
</dbReference>
<comment type="catalytic activity">
    <reaction evidence="16">
        <text>N-(9Z-octadecenoyl)-sphing-4-enine-1-phosphate(in) = N-(9Z-octadecenoyl)-sphing-4-enine-1-phosphate(out)</text>
        <dbReference type="Rhea" id="RHEA:45688"/>
        <dbReference type="ChEBI" id="CHEBI:85378"/>
    </reaction>
    <physiologicalReaction direction="left-to-right" evidence="16">
        <dbReference type="Rhea" id="RHEA:45689"/>
    </physiologicalReaction>
</comment>
<dbReference type="PANTHER" id="PTHR10219:SF20">
    <property type="entry name" value="CERAMIDE-1-PHOSPHATE TRANSFER PROTEIN"/>
    <property type="match status" value="1"/>
</dbReference>
<evidence type="ECO:0000256" key="6">
    <source>
        <dbReference type="ARBA" id="ARBA00007148"/>
    </source>
</evidence>
<proteinExistence type="inferred from homology"/>
<protein>
    <recommendedName>
        <fullName evidence="18">Ceramide-1-phosphate transfer protein</fullName>
    </recommendedName>
    <alternativeName>
        <fullName evidence="19">Glycolipid transfer protein domain-containing protein 1</fullName>
    </alternativeName>
</protein>
<comment type="catalytic activity">
    <reaction evidence="17">
        <text>N-(hexadecanoyl)-sphing-4-enine-1-phosphate(in) = N-(hexadecanoyl)-sphing-4-enine-1-phosphate(out)</text>
        <dbReference type="Rhea" id="RHEA:45680"/>
        <dbReference type="ChEBI" id="CHEBI:72963"/>
    </reaction>
    <physiologicalReaction direction="left-to-right" evidence="17">
        <dbReference type="Rhea" id="RHEA:45681"/>
    </physiologicalReaction>
</comment>
<dbReference type="Proteomes" id="UP000472267">
    <property type="component" value="Chromosome 20"/>
</dbReference>
<keyword evidence="10" id="KW-0967">Endosome</keyword>
<dbReference type="OrthoDB" id="116883at2759"/>
<dbReference type="GO" id="GO:0005640">
    <property type="term" value="C:nuclear outer membrane"/>
    <property type="evidence" value="ECO:0007669"/>
    <property type="project" value="UniProtKB-SubCell"/>
</dbReference>
<keyword evidence="7" id="KW-0813">Transport</keyword>
<evidence type="ECO:0000256" key="19">
    <source>
        <dbReference type="ARBA" id="ARBA00042989"/>
    </source>
</evidence>
<comment type="subcellular location">
    <subcellularLocation>
        <location evidence="2">Cell membrane</location>
        <topology evidence="2">Peripheral membrane protein</topology>
        <orientation evidence="2">Cytoplasmic side</orientation>
    </subcellularLocation>
    <subcellularLocation>
        <location evidence="5">Cytoplasm</location>
        <location evidence="5">Cytosol</location>
    </subcellularLocation>
    <subcellularLocation>
        <location evidence="3">Endosome membrane</location>
        <topology evidence="3">Peripheral membrane protein</topology>
    </subcellularLocation>
    <subcellularLocation>
        <location evidence="1">Golgi apparatus</location>
        <location evidence="1">trans-Golgi network membrane</location>
        <topology evidence="1">Peripheral membrane protein</topology>
    </subcellularLocation>
    <subcellularLocation>
        <location evidence="4">Nucleus outer membrane</location>
        <topology evidence="4">Peripheral membrane protein</topology>
    </subcellularLocation>
</comment>
<evidence type="ECO:0000256" key="16">
    <source>
        <dbReference type="ARBA" id="ARBA00036393"/>
    </source>
</evidence>
<keyword evidence="12" id="KW-0445">Lipid transport</keyword>
<dbReference type="InterPro" id="IPR014830">
    <property type="entry name" value="Glycolipid_transfer_prot_dom"/>
</dbReference>
<dbReference type="Ensembl" id="ENSSFAT00005024931.1">
    <property type="protein sequence ID" value="ENSSFAP00005023964.1"/>
    <property type="gene ID" value="ENSSFAG00005012371.1"/>
</dbReference>
<reference evidence="21" key="2">
    <citation type="submission" date="2025-08" db="UniProtKB">
        <authorList>
            <consortium name="Ensembl"/>
        </authorList>
    </citation>
    <scope>IDENTIFICATION</scope>
</reference>
<dbReference type="GeneID" id="115408350"/>
<evidence type="ECO:0000256" key="7">
    <source>
        <dbReference type="ARBA" id="ARBA00022448"/>
    </source>
</evidence>
<dbReference type="GO" id="GO:0032691">
    <property type="term" value="P:negative regulation of interleukin-1 beta production"/>
    <property type="evidence" value="ECO:0007669"/>
    <property type="project" value="UniProtKB-ARBA"/>
</dbReference>
<keyword evidence="14" id="KW-0472">Membrane</keyword>
<evidence type="ECO:0000256" key="10">
    <source>
        <dbReference type="ARBA" id="ARBA00022753"/>
    </source>
</evidence>
<dbReference type="PANTHER" id="PTHR10219">
    <property type="entry name" value="GLYCOLIPID TRANSFER PROTEIN-RELATED"/>
    <property type="match status" value="1"/>
</dbReference>
<dbReference type="SUPFAM" id="SSF110004">
    <property type="entry name" value="Glycolipid transfer protein, GLTP"/>
    <property type="match status" value="1"/>
</dbReference>
<dbReference type="OMA" id="ICTDSYN"/>
<evidence type="ECO:0000256" key="2">
    <source>
        <dbReference type="ARBA" id="ARBA00004413"/>
    </source>
</evidence>
<keyword evidence="22" id="KW-1185">Reference proteome</keyword>
<evidence type="ECO:0000259" key="20">
    <source>
        <dbReference type="Pfam" id="PF08718"/>
    </source>
</evidence>
<gene>
    <name evidence="21" type="primary">LOC115408350</name>
</gene>
<evidence type="ECO:0000256" key="5">
    <source>
        <dbReference type="ARBA" id="ARBA00004514"/>
    </source>
</evidence>
<dbReference type="Gene3D" id="1.10.3520.10">
    <property type="entry name" value="Glycolipid transfer protein"/>
    <property type="match status" value="1"/>
</dbReference>
<evidence type="ECO:0000256" key="13">
    <source>
        <dbReference type="ARBA" id="ARBA00023121"/>
    </source>
</evidence>
<evidence type="ECO:0000256" key="9">
    <source>
        <dbReference type="ARBA" id="ARBA00022490"/>
    </source>
</evidence>